<evidence type="ECO:0000313" key="2">
    <source>
        <dbReference type="EMBL" id="KAG0561556.1"/>
    </source>
</evidence>
<keyword evidence="1" id="KW-0732">Signal</keyword>
<feature type="signal peptide" evidence="1">
    <location>
        <begin position="1"/>
        <end position="17"/>
    </location>
</feature>
<comment type="caution">
    <text evidence="2">The sequence shown here is derived from an EMBL/GenBank/DDBJ whole genome shotgun (WGS) entry which is preliminary data.</text>
</comment>
<sequence>MLVPFLQLGFSFHHASSLWMCVSSATYRVVEQKTSKVIYEVHKIILLESRNGLGFSA</sequence>
<accession>A0A8T0GPN1</accession>
<gene>
    <name evidence="2" type="ORF">KC19_9G073100</name>
</gene>
<reference evidence="2" key="1">
    <citation type="submission" date="2020-06" db="EMBL/GenBank/DDBJ databases">
        <title>WGS assembly of Ceratodon purpureus strain R40.</title>
        <authorList>
            <person name="Carey S.B."/>
            <person name="Jenkins J."/>
            <person name="Shu S."/>
            <person name="Lovell J.T."/>
            <person name="Sreedasyam A."/>
            <person name="Maumus F."/>
            <person name="Tiley G.P."/>
            <person name="Fernandez-Pozo N."/>
            <person name="Barry K."/>
            <person name="Chen C."/>
            <person name="Wang M."/>
            <person name="Lipzen A."/>
            <person name="Daum C."/>
            <person name="Saski C.A."/>
            <person name="Payton A.C."/>
            <person name="Mcbreen J.C."/>
            <person name="Conrad R.E."/>
            <person name="Kollar L.M."/>
            <person name="Olsson S."/>
            <person name="Huttunen S."/>
            <person name="Landis J.B."/>
            <person name="Wickett N.J."/>
            <person name="Johnson M.G."/>
            <person name="Rensing S.A."/>
            <person name="Grimwood J."/>
            <person name="Schmutz J."/>
            <person name="Mcdaniel S.F."/>
        </authorList>
    </citation>
    <scope>NUCLEOTIDE SEQUENCE</scope>
    <source>
        <strain evidence="2">R40</strain>
    </source>
</reference>
<proteinExistence type="predicted"/>
<keyword evidence="3" id="KW-1185">Reference proteome</keyword>
<dbReference type="AlphaFoldDB" id="A0A8T0GPN1"/>
<organism evidence="2 3">
    <name type="scientific">Ceratodon purpureus</name>
    <name type="common">Fire moss</name>
    <name type="synonym">Dicranum purpureum</name>
    <dbReference type="NCBI Taxonomy" id="3225"/>
    <lineage>
        <taxon>Eukaryota</taxon>
        <taxon>Viridiplantae</taxon>
        <taxon>Streptophyta</taxon>
        <taxon>Embryophyta</taxon>
        <taxon>Bryophyta</taxon>
        <taxon>Bryophytina</taxon>
        <taxon>Bryopsida</taxon>
        <taxon>Dicranidae</taxon>
        <taxon>Pseudoditrichales</taxon>
        <taxon>Ditrichaceae</taxon>
        <taxon>Ceratodon</taxon>
    </lineage>
</organism>
<evidence type="ECO:0000313" key="3">
    <source>
        <dbReference type="Proteomes" id="UP000822688"/>
    </source>
</evidence>
<feature type="chain" id="PRO_5035840125" evidence="1">
    <location>
        <begin position="18"/>
        <end position="57"/>
    </location>
</feature>
<name>A0A8T0GPN1_CERPU</name>
<evidence type="ECO:0000256" key="1">
    <source>
        <dbReference type="SAM" id="SignalP"/>
    </source>
</evidence>
<protein>
    <submittedName>
        <fullName evidence="2">Uncharacterized protein</fullName>
    </submittedName>
</protein>
<dbReference type="EMBL" id="CM026430">
    <property type="protein sequence ID" value="KAG0561556.1"/>
    <property type="molecule type" value="Genomic_DNA"/>
</dbReference>
<dbReference type="Proteomes" id="UP000822688">
    <property type="component" value="Chromosome 9"/>
</dbReference>